<dbReference type="SMART" id="SM00135">
    <property type="entry name" value="LY"/>
    <property type="match status" value="1"/>
</dbReference>
<gene>
    <name evidence="13" type="ORF">JTE90_007308</name>
</gene>
<dbReference type="PROSITE" id="PS50068">
    <property type="entry name" value="LDLRA_2"/>
    <property type="match status" value="1"/>
</dbReference>
<dbReference type="InterPro" id="IPR000033">
    <property type="entry name" value="LDLR_classB_rpt"/>
</dbReference>
<name>A0AAV6UER4_9ARAC</name>
<keyword evidence="8" id="KW-1015">Disulfide bond</keyword>
<accession>A0AAV6UER4</accession>
<evidence type="ECO:0000256" key="3">
    <source>
        <dbReference type="ARBA" id="ARBA00022583"/>
    </source>
</evidence>
<keyword evidence="14" id="KW-1185">Reference proteome</keyword>
<dbReference type="SMART" id="SM00192">
    <property type="entry name" value="LDLa"/>
    <property type="match status" value="1"/>
</dbReference>
<dbReference type="Pfam" id="PF00058">
    <property type="entry name" value="Ldl_recept_b"/>
    <property type="match status" value="1"/>
</dbReference>
<dbReference type="InterPro" id="IPR002172">
    <property type="entry name" value="LDrepeatLR_classA_rpt"/>
</dbReference>
<dbReference type="SUPFAM" id="SSF63825">
    <property type="entry name" value="YWTD domain"/>
    <property type="match status" value="1"/>
</dbReference>
<protein>
    <recommendedName>
        <fullName evidence="15">Vitellogenin receptor</fullName>
    </recommendedName>
</protein>
<dbReference type="Pfam" id="PF00057">
    <property type="entry name" value="Ldl_recept_a"/>
    <property type="match status" value="1"/>
</dbReference>
<comment type="subcellular location">
    <subcellularLocation>
        <location evidence="1">Membrane</location>
        <topology evidence="1">Single-pass membrane protein</topology>
    </subcellularLocation>
</comment>
<comment type="caution">
    <text evidence="11">Lacks conserved residue(s) required for the propagation of feature annotation.</text>
</comment>
<keyword evidence="4" id="KW-0812">Transmembrane</keyword>
<dbReference type="GO" id="GO:0016324">
    <property type="term" value="C:apical plasma membrane"/>
    <property type="evidence" value="ECO:0007669"/>
    <property type="project" value="TreeGrafter"/>
</dbReference>
<dbReference type="EMBL" id="JAFNEN010000459">
    <property type="protein sequence ID" value="KAG8182571.1"/>
    <property type="molecule type" value="Genomic_DNA"/>
</dbReference>
<dbReference type="PROSITE" id="PS51120">
    <property type="entry name" value="LDLRB"/>
    <property type="match status" value="1"/>
</dbReference>
<evidence type="ECO:0000256" key="8">
    <source>
        <dbReference type="ARBA" id="ARBA00023157"/>
    </source>
</evidence>
<keyword evidence="6" id="KW-1133">Transmembrane helix</keyword>
<evidence type="ECO:0000256" key="1">
    <source>
        <dbReference type="ARBA" id="ARBA00004167"/>
    </source>
</evidence>
<dbReference type="InterPro" id="IPR051221">
    <property type="entry name" value="LDLR-related"/>
</dbReference>
<dbReference type="AlphaFoldDB" id="A0AAV6UER4"/>
<dbReference type="InterPro" id="IPR011042">
    <property type="entry name" value="6-blade_b-propeller_TolB-like"/>
</dbReference>
<evidence type="ECO:0000256" key="2">
    <source>
        <dbReference type="ARBA" id="ARBA00022536"/>
    </source>
</evidence>
<keyword evidence="7" id="KW-0472">Membrane</keyword>
<dbReference type="PROSITE" id="PS01209">
    <property type="entry name" value="LDLRA_1"/>
    <property type="match status" value="1"/>
</dbReference>
<evidence type="ECO:0008006" key="15">
    <source>
        <dbReference type="Google" id="ProtNLM"/>
    </source>
</evidence>
<dbReference type="GO" id="GO:0042562">
    <property type="term" value="F:hormone binding"/>
    <property type="evidence" value="ECO:0007669"/>
    <property type="project" value="TreeGrafter"/>
</dbReference>
<evidence type="ECO:0000256" key="4">
    <source>
        <dbReference type="ARBA" id="ARBA00022692"/>
    </source>
</evidence>
<keyword evidence="2" id="KW-0245">EGF-like domain</keyword>
<evidence type="ECO:0000256" key="12">
    <source>
        <dbReference type="PROSITE-ProRule" id="PRU00461"/>
    </source>
</evidence>
<dbReference type="Gene3D" id="2.120.10.30">
    <property type="entry name" value="TolB, C-terminal domain"/>
    <property type="match status" value="1"/>
</dbReference>
<keyword evidence="9" id="KW-0675">Receptor</keyword>
<dbReference type="PANTHER" id="PTHR22722:SF14">
    <property type="entry name" value="MEGALIN, ISOFORM A"/>
    <property type="match status" value="1"/>
</dbReference>
<evidence type="ECO:0000313" key="14">
    <source>
        <dbReference type="Proteomes" id="UP000827092"/>
    </source>
</evidence>
<evidence type="ECO:0000256" key="9">
    <source>
        <dbReference type="ARBA" id="ARBA00023170"/>
    </source>
</evidence>
<keyword evidence="3" id="KW-0254">Endocytosis</keyword>
<dbReference type="InterPro" id="IPR023415">
    <property type="entry name" value="LDLR_class-A_CS"/>
</dbReference>
<keyword evidence="5" id="KW-0677">Repeat</keyword>
<dbReference type="PANTHER" id="PTHR22722">
    <property type="entry name" value="LOW-DENSITY LIPOPROTEIN RECEPTOR-RELATED PROTEIN 2-RELATED"/>
    <property type="match status" value="1"/>
</dbReference>
<proteinExistence type="predicted"/>
<reference evidence="13 14" key="1">
    <citation type="journal article" date="2022" name="Nat. Ecol. Evol.">
        <title>A masculinizing supergene underlies an exaggerated male reproductive morph in a spider.</title>
        <authorList>
            <person name="Hendrickx F."/>
            <person name="De Corte Z."/>
            <person name="Sonet G."/>
            <person name="Van Belleghem S.M."/>
            <person name="Kostlbacher S."/>
            <person name="Vangestel C."/>
        </authorList>
    </citation>
    <scope>NUCLEOTIDE SEQUENCE [LARGE SCALE GENOMIC DNA]</scope>
    <source>
        <strain evidence="13">W744_W776</strain>
    </source>
</reference>
<dbReference type="InterPro" id="IPR036055">
    <property type="entry name" value="LDL_receptor-like_sf"/>
</dbReference>
<sequence length="185" mass="21480">MLYWMDSKLNVMECADFHGLKRRTVVAEDLFYPFSMTLFEDFVYWSDWGTDSFIRCDKFGGRNCRAFHRNNVKAEVLMVVHKVKQPKGVNHCDHNRCPQLCLPTRSSYTCKCDNLYVLRNSTCVLKPTAAQCTSDQYFCTYNSKCISRRWICDGDDDCGDGADEMPENCTRRARPTTSRGGRRME</sequence>
<evidence type="ECO:0000256" key="6">
    <source>
        <dbReference type="ARBA" id="ARBA00022989"/>
    </source>
</evidence>
<evidence type="ECO:0000256" key="5">
    <source>
        <dbReference type="ARBA" id="ARBA00022737"/>
    </source>
</evidence>
<dbReference type="GO" id="GO:0043235">
    <property type="term" value="C:receptor complex"/>
    <property type="evidence" value="ECO:0007669"/>
    <property type="project" value="TreeGrafter"/>
</dbReference>
<evidence type="ECO:0000256" key="10">
    <source>
        <dbReference type="ARBA" id="ARBA00023180"/>
    </source>
</evidence>
<evidence type="ECO:0000256" key="11">
    <source>
        <dbReference type="PROSITE-ProRule" id="PRU00124"/>
    </source>
</evidence>
<dbReference type="Gene3D" id="4.10.400.10">
    <property type="entry name" value="Low-density Lipoprotein Receptor"/>
    <property type="match status" value="1"/>
</dbReference>
<evidence type="ECO:0000256" key="7">
    <source>
        <dbReference type="ARBA" id="ARBA00023136"/>
    </source>
</evidence>
<dbReference type="SUPFAM" id="SSF57424">
    <property type="entry name" value="LDL receptor-like module"/>
    <property type="match status" value="1"/>
</dbReference>
<dbReference type="Proteomes" id="UP000827092">
    <property type="component" value="Unassembled WGS sequence"/>
</dbReference>
<organism evidence="13 14">
    <name type="scientific">Oedothorax gibbosus</name>
    <dbReference type="NCBI Taxonomy" id="931172"/>
    <lineage>
        <taxon>Eukaryota</taxon>
        <taxon>Metazoa</taxon>
        <taxon>Ecdysozoa</taxon>
        <taxon>Arthropoda</taxon>
        <taxon>Chelicerata</taxon>
        <taxon>Arachnida</taxon>
        <taxon>Araneae</taxon>
        <taxon>Araneomorphae</taxon>
        <taxon>Entelegynae</taxon>
        <taxon>Araneoidea</taxon>
        <taxon>Linyphiidae</taxon>
        <taxon>Erigoninae</taxon>
        <taxon>Oedothorax</taxon>
    </lineage>
</organism>
<feature type="repeat" description="LDL-receptor class B" evidence="12">
    <location>
        <begin position="1"/>
        <end position="42"/>
    </location>
</feature>
<comment type="caution">
    <text evidence="13">The sequence shown here is derived from an EMBL/GenBank/DDBJ whole genome shotgun (WGS) entry which is preliminary data.</text>
</comment>
<dbReference type="GO" id="GO:0006898">
    <property type="term" value="P:receptor-mediated endocytosis"/>
    <property type="evidence" value="ECO:0007669"/>
    <property type="project" value="TreeGrafter"/>
</dbReference>
<evidence type="ECO:0000313" key="13">
    <source>
        <dbReference type="EMBL" id="KAG8182571.1"/>
    </source>
</evidence>
<keyword evidence="10" id="KW-0325">Glycoprotein</keyword>